<keyword evidence="2" id="KW-1185">Reference proteome</keyword>
<name>A0ACB9GLF7_9ASTR</name>
<sequence length="560" mass="62724">MGSATEHRRLPPHHQCVNNISHFIQSTATNISSLFSPNFPNSFNSASSPPKIFLPLPLSSPPVSLIDSSPSDVVSFSSSTSQPVRNMSSESSSSGFPSTVRISNLSSTRNGGGPAFVGQVFSMCDLSGTGLMAVSTQFDIPFISQRTPQWLKKMFQAVIKRERNGPVFQFFIDLGDAVSYVKRLSIPSGVVGACRLDLAYEHFKEKPHLFQFIPNERQVKEANKLLKNSPQNTRKKKVEGVPVFSAQNLDIAIATADGIKWYTPYFFNKSMLDDILEDSVDQHFNSLIQTRHLQRRRDIIDDNMASDLLDDNTDNVWEPPEVQEVMDEIGTPSIPLSIITKAAEIQLLYTVDKVLLGNRWLRKATGIQPKFPYVVDSFEKRSAVFFQKASMLPHTASDSMTDSENKQLDHYSPSKNESQGENKHKPDFHYPFGEWFTNPWLKPLHSQHNLPHNNRKGSSGKECLKEDLDPNPNPFLPKITMVGVATSEAGPMSKTTLKKTMDDLTKELENTDHGTSANGFSEYKHDDERDPLFVANVGDYYSGFSKASSGRWVRPRSKRS</sequence>
<reference evidence="2" key="1">
    <citation type="journal article" date="2022" name="Mol. Ecol. Resour.">
        <title>The genomes of chicory, endive, great burdock and yacon provide insights into Asteraceae palaeo-polyploidization history and plant inulin production.</title>
        <authorList>
            <person name="Fan W."/>
            <person name="Wang S."/>
            <person name="Wang H."/>
            <person name="Wang A."/>
            <person name="Jiang F."/>
            <person name="Liu H."/>
            <person name="Zhao H."/>
            <person name="Xu D."/>
            <person name="Zhang Y."/>
        </authorList>
    </citation>
    <scope>NUCLEOTIDE SEQUENCE [LARGE SCALE GENOMIC DNA]</scope>
    <source>
        <strain evidence="2">cv. Yunnan</strain>
    </source>
</reference>
<protein>
    <submittedName>
        <fullName evidence="1">Uncharacterized protein</fullName>
    </submittedName>
</protein>
<evidence type="ECO:0000313" key="2">
    <source>
        <dbReference type="Proteomes" id="UP001056120"/>
    </source>
</evidence>
<reference evidence="1 2" key="2">
    <citation type="journal article" date="2022" name="Mol. Ecol. Resour.">
        <title>The genomes of chicory, endive, great burdock and yacon provide insights into Asteraceae paleo-polyploidization history and plant inulin production.</title>
        <authorList>
            <person name="Fan W."/>
            <person name="Wang S."/>
            <person name="Wang H."/>
            <person name="Wang A."/>
            <person name="Jiang F."/>
            <person name="Liu H."/>
            <person name="Zhao H."/>
            <person name="Xu D."/>
            <person name="Zhang Y."/>
        </authorList>
    </citation>
    <scope>NUCLEOTIDE SEQUENCE [LARGE SCALE GENOMIC DNA]</scope>
    <source>
        <strain evidence="2">cv. Yunnan</strain>
        <tissue evidence="1">Leaves</tissue>
    </source>
</reference>
<proteinExistence type="predicted"/>
<comment type="caution">
    <text evidence="1">The sequence shown here is derived from an EMBL/GenBank/DDBJ whole genome shotgun (WGS) entry which is preliminary data.</text>
</comment>
<gene>
    <name evidence="1" type="ORF">L1987_43117</name>
</gene>
<dbReference type="EMBL" id="CM042031">
    <property type="protein sequence ID" value="KAI3784026.1"/>
    <property type="molecule type" value="Genomic_DNA"/>
</dbReference>
<accession>A0ACB9GLF7</accession>
<organism evidence="1 2">
    <name type="scientific">Smallanthus sonchifolius</name>
    <dbReference type="NCBI Taxonomy" id="185202"/>
    <lineage>
        <taxon>Eukaryota</taxon>
        <taxon>Viridiplantae</taxon>
        <taxon>Streptophyta</taxon>
        <taxon>Embryophyta</taxon>
        <taxon>Tracheophyta</taxon>
        <taxon>Spermatophyta</taxon>
        <taxon>Magnoliopsida</taxon>
        <taxon>eudicotyledons</taxon>
        <taxon>Gunneridae</taxon>
        <taxon>Pentapetalae</taxon>
        <taxon>asterids</taxon>
        <taxon>campanulids</taxon>
        <taxon>Asterales</taxon>
        <taxon>Asteraceae</taxon>
        <taxon>Asteroideae</taxon>
        <taxon>Heliantheae alliance</taxon>
        <taxon>Millerieae</taxon>
        <taxon>Smallanthus</taxon>
    </lineage>
</organism>
<dbReference type="Proteomes" id="UP001056120">
    <property type="component" value="Linkage Group LG14"/>
</dbReference>
<evidence type="ECO:0000313" key="1">
    <source>
        <dbReference type="EMBL" id="KAI3784026.1"/>
    </source>
</evidence>